<keyword evidence="2" id="KW-1185">Reference proteome</keyword>
<accession>A0A8X6Q1T4</accession>
<reference evidence="1" key="1">
    <citation type="submission" date="2020-08" db="EMBL/GenBank/DDBJ databases">
        <title>Multicomponent nature underlies the extraordinary mechanical properties of spider dragline silk.</title>
        <authorList>
            <person name="Kono N."/>
            <person name="Nakamura H."/>
            <person name="Mori M."/>
            <person name="Yoshida Y."/>
            <person name="Ohtoshi R."/>
            <person name="Malay A.D."/>
            <person name="Moran D.A.P."/>
            <person name="Tomita M."/>
            <person name="Numata K."/>
            <person name="Arakawa K."/>
        </authorList>
    </citation>
    <scope>NUCLEOTIDE SEQUENCE</scope>
</reference>
<organism evidence="1 2">
    <name type="scientific">Nephila pilipes</name>
    <name type="common">Giant wood spider</name>
    <name type="synonym">Nephila maculata</name>
    <dbReference type="NCBI Taxonomy" id="299642"/>
    <lineage>
        <taxon>Eukaryota</taxon>
        <taxon>Metazoa</taxon>
        <taxon>Ecdysozoa</taxon>
        <taxon>Arthropoda</taxon>
        <taxon>Chelicerata</taxon>
        <taxon>Arachnida</taxon>
        <taxon>Araneae</taxon>
        <taxon>Araneomorphae</taxon>
        <taxon>Entelegynae</taxon>
        <taxon>Araneoidea</taxon>
        <taxon>Nephilidae</taxon>
        <taxon>Nephila</taxon>
    </lineage>
</organism>
<evidence type="ECO:0000313" key="1">
    <source>
        <dbReference type="EMBL" id="GFT94751.1"/>
    </source>
</evidence>
<sequence>MQNVPAAFQAKKMNVVRESQWMELKIRLDTYGFELRANKECGSSSYWHGRDGSVFLTYEKLSVKMDAVCSMCRNVDKFMLLKRRYRRHT</sequence>
<evidence type="ECO:0000313" key="2">
    <source>
        <dbReference type="Proteomes" id="UP000887013"/>
    </source>
</evidence>
<gene>
    <name evidence="1" type="ORF">NPIL_531651</name>
</gene>
<dbReference type="Proteomes" id="UP000887013">
    <property type="component" value="Unassembled WGS sequence"/>
</dbReference>
<dbReference type="EMBL" id="BMAW01075054">
    <property type="protein sequence ID" value="GFT94751.1"/>
    <property type="molecule type" value="Genomic_DNA"/>
</dbReference>
<name>A0A8X6Q1T4_NEPPI</name>
<protein>
    <submittedName>
        <fullName evidence="1">Uncharacterized protein</fullName>
    </submittedName>
</protein>
<dbReference type="AlphaFoldDB" id="A0A8X6Q1T4"/>
<proteinExistence type="predicted"/>
<comment type="caution">
    <text evidence="1">The sequence shown here is derived from an EMBL/GenBank/DDBJ whole genome shotgun (WGS) entry which is preliminary data.</text>
</comment>